<gene>
    <name evidence="2" type="ORF">EVAR_75242_1</name>
</gene>
<name>A0A4C1V8K8_EUMVA</name>
<protein>
    <submittedName>
        <fullName evidence="2">Uncharacterized protein</fullName>
    </submittedName>
</protein>
<reference evidence="2 3" key="1">
    <citation type="journal article" date="2019" name="Commun. Biol.">
        <title>The bagworm genome reveals a unique fibroin gene that provides high tensile strength.</title>
        <authorList>
            <person name="Kono N."/>
            <person name="Nakamura H."/>
            <person name="Ohtoshi R."/>
            <person name="Tomita M."/>
            <person name="Numata K."/>
            <person name="Arakawa K."/>
        </authorList>
    </citation>
    <scope>NUCLEOTIDE SEQUENCE [LARGE SCALE GENOMIC DNA]</scope>
</reference>
<evidence type="ECO:0000256" key="1">
    <source>
        <dbReference type="SAM" id="MobiDB-lite"/>
    </source>
</evidence>
<organism evidence="2 3">
    <name type="scientific">Eumeta variegata</name>
    <name type="common">Bagworm moth</name>
    <name type="synonym">Eumeta japonica</name>
    <dbReference type="NCBI Taxonomy" id="151549"/>
    <lineage>
        <taxon>Eukaryota</taxon>
        <taxon>Metazoa</taxon>
        <taxon>Ecdysozoa</taxon>
        <taxon>Arthropoda</taxon>
        <taxon>Hexapoda</taxon>
        <taxon>Insecta</taxon>
        <taxon>Pterygota</taxon>
        <taxon>Neoptera</taxon>
        <taxon>Endopterygota</taxon>
        <taxon>Lepidoptera</taxon>
        <taxon>Glossata</taxon>
        <taxon>Ditrysia</taxon>
        <taxon>Tineoidea</taxon>
        <taxon>Psychidae</taxon>
        <taxon>Oiketicinae</taxon>
        <taxon>Eumeta</taxon>
    </lineage>
</organism>
<dbReference type="Proteomes" id="UP000299102">
    <property type="component" value="Unassembled WGS sequence"/>
</dbReference>
<feature type="region of interest" description="Disordered" evidence="1">
    <location>
        <begin position="1"/>
        <end position="88"/>
    </location>
</feature>
<comment type="caution">
    <text evidence="2">The sequence shown here is derived from an EMBL/GenBank/DDBJ whole genome shotgun (WGS) entry which is preliminary data.</text>
</comment>
<accession>A0A4C1V8K8</accession>
<keyword evidence="3" id="KW-1185">Reference proteome</keyword>
<proteinExistence type="predicted"/>
<sequence>MLPVHPCKCNSPPITSRRRRPRAPGAQDPADLRDRSDGARTGCVRSTPLSPTQNSFGDSSLLNEQRLRKTSSSAHARTASDDTGRVDV</sequence>
<dbReference type="AlphaFoldDB" id="A0A4C1V8K8"/>
<dbReference type="EMBL" id="BGZK01000298">
    <property type="protein sequence ID" value="GBP35039.1"/>
    <property type="molecule type" value="Genomic_DNA"/>
</dbReference>
<evidence type="ECO:0000313" key="2">
    <source>
        <dbReference type="EMBL" id="GBP35039.1"/>
    </source>
</evidence>
<feature type="compositionally biased region" description="Basic and acidic residues" evidence="1">
    <location>
        <begin position="78"/>
        <end position="88"/>
    </location>
</feature>
<evidence type="ECO:0000313" key="3">
    <source>
        <dbReference type="Proteomes" id="UP000299102"/>
    </source>
</evidence>
<feature type="compositionally biased region" description="Polar residues" evidence="1">
    <location>
        <begin position="47"/>
        <end position="63"/>
    </location>
</feature>